<dbReference type="Proteomes" id="UP000590524">
    <property type="component" value="Unassembled WGS sequence"/>
</dbReference>
<keyword evidence="3" id="KW-1185">Reference proteome</keyword>
<organism evidence="2 3">
    <name type="scientific">Sphingobium scionense</name>
    <dbReference type="NCBI Taxonomy" id="1404341"/>
    <lineage>
        <taxon>Bacteria</taxon>
        <taxon>Pseudomonadati</taxon>
        <taxon>Pseudomonadota</taxon>
        <taxon>Alphaproteobacteria</taxon>
        <taxon>Sphingomonadales</taxon>
        <taxon>Sphingomonadaceae</taxon>
        <taxon>Sphingobium</taxon>
    </lineage>
</organism>
<accession>A0A7W6LNH7</accession>
<proteinExistence type="predicted"/>
<evidence type="ECO:0000313" key="2">
    <source>
        <dbReference type="EMBL" id="MBB4147559.1"/>
    </source>
</evidence>
<dbReference type="AlphaFoldDB" id="A0A7W6LNH7"/>
<feature type="chain" id="PRO_5030925655" evidence="1">
    <location>
        <begin position="22"/>
        <end position="185"/>
    </location>
</feature>
<dbReference type="RefSeq" id="WP_380765750.1">
    <property type="nucleotide sequence ID" value="NZ_JBHLYA010000017.1"/>
</dbReference>
<feature type="signal peptide" evidence="1">
    <location>
        <begin position="1"/>
        <end position="21"/>
    </location>
</feature>
<dbReference type="EMBL" id="JACIEU010000005">
    <property type="protein sequence ID" value="MBB4147559.1"/>
    <property type="molecule type" value="Genomic_DNA"/>
</dbReference>
<comment type="caution">
    <text evidence="2">The sequence shown here is derived from an EMBL/GenBank/DDBJ whole genome shotgun (WGS) entry which is preliminary data.</text>
</comment>
<name>A0A7W6LNH7_9SPHN</name>
<protein>
    <submittedName>
        <fullName evidence="2">Uncharacterized protein</fullName>
    </submittedName>
</protein>
<gene>
    <name evidence="2" type="ORF">GGQ90_001334</name>
</gene>
<sequence>MYRTMSLAVGLIILATSPVTAQTPVPDKRPEVPKSIANVNSSHYRNGPLFQRAREAFFAAKEGGQQAFDAFLVENAKLELSTYASPRPPKHEPINANFIRALLDSCDGPLSYDEGRNWVELNWVCRVDHDAPIAAYYTFRESPEIVMFIDFEGNRIKRTESMEPLAIPGVKRLAMNAYAVAHSKD</sequence>
<reference evidence="2 3" key="1">
    <citation type="submission" date="2020-08" db="EMBL/GenBank/DDBJ databases">
        <title>Genomic Encyclopedia of Type Strains, Phase IV (KMG-IV): sequencing the most valuable type-strain genomes for metagenomic binning, comparative biology and taxonomic classification.</title>
        <authorList>
            <person name="Goeker M."/>
        </authorList>
    </citation>
    <scope>NUCLEOTIDE SEQUENCE [LARGE SCALE GENOMIC DNA]</scope>
    <source>
        <strain evidence="2 3">DSM 19371</strain>
    </source>
</reference>
<evidence type="ECO:0000256" key="1">
    <source>
        <dbReference type="SAM" id="SignalP"/>
    </source>
</evidence>
<evidence type="ECO:0000313" key="3">
    <source>
        <dbReference type="Proteomes" id="UP000590524"/>
    </source>
</evidence>
<keyword evidence="1" id="KW-0732">Signal</keyword>